<protein>
    <submittedName>
        <fullName evidence="1">Uncharacterized protein</fullName>
    </submittedName>
</protein>
<name>A0A645DAU7_9ZZZZ</name>
<gene>
    <name evidence="1" type="ORF">SDC9_133136</name>
</gene>
<proteinExistence type="predicted"/>
<reference evidence="1" key="1">
    <citation type="submission" date="2019-08" db="EMBL/GenBank/DDBJ databases">
        <authorList>
            <person name="Kucharzyk K."/>
            <person name="Murdoch R.W."/>
            <person name="Higgins S."/>
            <person name="Loffler F."/>
        </authorList>
    </citation>
    <scope>NUCLEOTIDE SEQUENCE</scope>
</reference>
<evidence type="ECO:0000313" key="1">
    <source>
        <dbReference type="EMBL" id="MPM86053.1"/>
    </source>
</evidence>
<sequence>MGEQVDAFQAGIVFRIELLGVPPFHELLHYPGKGEGALVGRLLVVPVILDDAEVGVARPDQRQNQDFPRFFLVAQLLQFLGCREDVLGQVGEAVDIHQHLPYLRRLQRLEEVHAADFFVLALLVPDAAEEAAARRVVLQVEDEILVQLGFRVDRRHAAGDEQHEAPPVGVDVAPQRAIAVKLSSSMEYVNRFVCCQCRQKCCLPGAARGGSEAPDQQLSPVEFAVADRLESMVPEAPGFGG</sequence>
<dbReference type="EMBL" id="VSSQ01034188">
    <property type="protein sequence ID" value="MPM86053.1"/>
    <property type="molecule type" value="Genomic_DNA"/>
</dbReference>
<comment type="caution">
    <text evidence="1">The sequence shown here is derived from an EMBL/GenBank/DDBJ whole genome shotgun (WGS) entry which is preliminary data.</text>
</comment>
<organism evidence="1">
    <name type="scientific">bioreactor metagenome</name>
    <dbReference type="NCBI Taxonomy" id="1076179"/>
    <lineage>
        <taxon>unclassified sequences</taxon>
        <taxon>metagenomes</taxon>
        <taxon>ecological metagenomes</taxon>
    </lineage>
</organism>
<accession>A0A645DAU7</accession>
<dbReference type="AlphaFoldDB" id="A0A645DAU7"/>